<dbReference type="Proteomes" id="UP000005365">
    <property type="component" value="Unassembled WGS sequence"/>
</dbReference>
<dbReference type="EMBL" id="ACKO02000008">
    <property type="protein sequence ID" value="EET44681.1"/>
    <property type="molecule type" value="Genomic_DNA"/>
</dbReference>
<gene>
    <name evidence="1" type="ORF">NEISICOT_01643</name>
</gene>
<name>C6M544_NEISI</name>
<evidence type="ECO:0000313" key="2">
    <source>
        <dbReference type="Proteomes" id="UP000005365"/>
    </source>
</evidence>
<comment type="caution">
    <text evidence="1">The sequence shown here is derived from an EMBL/GenBank/DDBJ whole genome shotgun (WGS) entry which is preliminary data.</text>
</comment>
<reference evidence="1" key="1">
    <citation type="submission" date="2009-07" db="EMBL/GenBank/DDBJ databases">
        <authorList>
            <person name="Weinstock G."/>
            <person name="Sodergren E."/>
            <person name="Clifton S."/>
            <person name="Fulton L."/>
            <person name="Fulton B."/>
            <person name="Courtney L."/>
            <person name="Fronick C."/>
            <person name="Harrison M."/>
            <person name="Strong C."/>
            <person name="Farmer C."/>
            <person name="Delahaunty K."/>
            <person name="Markovic C."/>
            <person name="Hall O."/>
            <person name="Minx P."/>
            <person name="Tomlinson C."/>
            <person name="Mitreva M."/>
            <person name="Nelson J."/>
            <person name="Hou S."/>
            <person name="Wollam A."/>
            <person name="Pepin K.H."/>
            <person name="Johnson M."/>
            <person name="Bhonagiri V."/>
            <person name="Nash W.E."/>
            <person name="Warren W."/>
            <person name="Chinwalla A."/>
            <person name="Mardis E.R."/>
            <person name="Wilson R.K."/>
        </authorList>
    </citation>
    <scope>NUCLEOTIDE SEQUENCE [LARGE SCALE GENOMIC DNA]</scope>
    <source>
        <strain evidence="1">ATCC 29256</strain>
    </source>
</reference>
<accession>C6M544</accession>
<proteinExistence type="predicted"/>
<evidence type="ECO:0000313" key="1">
    <source>
        <dbReference type="EMBL" id="EET44681.1"/>
    </source>
</evidence>
<organism evidence="1 2">
    <name type="scientific">Neisseria sicca ATCC 29256</name>
    <dbReference type="NCBI Taxonomy" id="547045"/>
    <lineage>
        <taxon>Bacteria</taxon>
        <taxon>Pseudomonadati</taxon>
        <taxon>Pseudomonadota</taxon>
        <taxon>Betaproteobacteria</taxon>
        <taxon>Neisseriales</taxon>
        <taxon>Neisseriaceae</taxon>
        <taxon>Neisseria</taxon>
    </lineage>
</organism>
<sequence length="43" mass="5011">MILFFRRPLNAYRSSENLFCSDRVESDAELCGKVLRETNSVKD</sequence>
<protein>
    <submittedName>
        <fullName evidence="1">Uncharacterized protein</fullName>
    </submittedName>
</protein>
<dbReference type="AlphaFoldDB" id="C6M544"/>
<keyword evidence="2" id="KW-1185">Reference proteome</keyword>